<gene>
    <name evidence="2" type="ORF">B0T21DRAFT_413517</name>
</gene>
<feature type="region of interest" description="Disordered" evidence="1">
    <location>
        <begin position="179"/>
        <end position="223"/>
    </location>
</feature>
<protein>
    <submittedName>
        <fullName evidence="2">Uncharacterized protein</fullName>
    </submittedName>
</protein>
<evidence type="ECO:0000313" key="2">
    <source>
        <dbReference type="EMBL" id="KAK0726173.1"/>
    </source>
</evidence>
<proteinExistence type="predicted"/>
<evidence type="ECO:0000313" key="3">
    <source>
        <dbReference type="Proteomes" id="UP001172159"/>
    </source>
</evidence>
<keyword evidence="3" id="KW-1185">Reference proteome</keyword>
<comment type="caution">
    <text evidence="2">The sequence shown here is derived from an EMBL/GenBank/DDBJ whole genome shotgun (WGS) entry which is preliminary data.</text>
</comment>
<name>A0AA40B228_9PEZI</name>
<reference evidence="2" key="1">
    <citation type="submission" date="2023-06" db="EMBL/GenBank/DDBJ databases">
        <title>Genome-scale phylogeny and comparative genomics of the fungal order Sordariales.</title>
        <authorList>
            <consortium name="Lawrence Berkeley National Laboratory"/>
            <person name="Hensen N."/>
            <person name="Bonometti L."/>
            <person name="Westerberg I."/>
            <person name="Brannstrom I.O."/>
            <person name="Guillou S."/>
            <person name="Cros-Aarteil S."/>
            <person name="Calhoun S."/>
            <person name="Haridas S."/>
            <person name="Kuo A."/>
            <person name="Mondo S."/>
            <person name="Pangilinan J."/>
            <person name="Riley R."/>
            <person name="Labutti K."/>
            <person name="Andreopoulos B."/>
            <person name="Lipzen A."/>
            <person name="Chen C."/>
            <person name="Yanf M."/>
            <person name="Daum C."/>
            <person name="Ng V."/>
            <person name="Clum A."/>
            <person name="Steindorff A."/>
            <person name="Ohm R."/>
            <person name="Martin F."/>
            <person name="Silar P."/>
            <person name="Natvig D."/>
            <person name="Lalanne C."/>
            <person name="Gautier V."/>
            <person name="Ament-Velasquez S.L."/>
            <person name="Kruys A."/>
            <person name="Hutchinson M.I."/>
            <person name="Powell A.J."/>
            <person name="Barry K."/>
            <person name="Miller A.N."/>
            <person name="Grigoriev I.V."/>
            <person name="Debuchy R."/>
            <person name="Gladieux P."/>
            <person name="Thoren M.H."/>
            <person name="Johannesson H."/>
        </authorList>
    </citation>
    <scope>NUCLEOTIDE SEQUENCE</scope>
    <source>
        <strain evidence="2">CBS 540.89</strain>
    </source>
</reference>
<accession>A0AA40B228</accession>
<evidence type="ECO:0000256" key="1">
    <source>
        <dbReference type="SAM" id="MobiDB-lite"/>
    </source>
</evidence>
<feature type="compositionally biased region" description="Basic and acidic residues" evidence="1">
    <location>
        <begin position="214"/>
        <end position="223"/>
    </location>
</feature>
<organism evidence="2 3">
    <name type="scientific">Apiosordaria backusii</name>
    <dbReference type="NCBI Taxonomy" id="314023"/>
    <lineage>
        <taxon>Eukaryota</taxon>
        <taxon>Fungi</taxon>
        <taxon>Dikarya</taxon>
        <taxon>Ascomycota</taxon>
        <taxon>Pezizomycotina</taxon>
        <taxon>Sordariomycetes</taxon>
        <taxon>Sordariomycetidae</taxon>
        <taxon>Sordariales</taxon>
        <taxon>Lasiosphaeriaceae</taxon>
        <taxon>Apiosordaria</taxon>
    </lineage>
</organism>
<dbReference type="AlphaFoldDB" id="A0AA40B228"/>
<dbReference type="EMBL" id="JAUKTV010000010">
    <property type="protein sequence ID" value="KAK0726173.1"/>
    <property type="molecule type" value="Genomic_DNA"/>
</dbReference>
<sequence>MHDTGKDTYAKIEAHEENLKKQNESAKGFMAALQKSLVDIDQLKASTKQYEEGFKTAVAQLGAADKAIREETRTQMANAQALVEKEVAAARALADKEIAAARALAKKEIADAEAEAKKKIADADAALSAALTQEHAAGAAITAAKNRELVADAALSAGRPREQAAEAAITAAKNREQFVRAGYGQESSRASHTHQRDQLRNELSSSNKKRRENWRKDKESGRD</sequence>
<dbReference type="Proteomes" id="UP001172159">
    <property type="component" value="Unassembled WGS sequence"/>
</dbReference>